<dbReference type="PANTHER" id="PTHR43860">
    <property type="entry name" value="BETAINE ALDEHYDE DEHYDROGENASE"/>
    <property type="match status" value="1"/>
</dbReference>
<gene>
    <name evidence="8" type="ORF">G2W53_027381</name>
</gene>
<evidence type="ECO:0000256" key="3">
    <source>
        <dbReference type="ARBA" id="ARBA00023053"/>
    </source>
</evidence>
<reference evidence="8" key="1">
    <citation type="submission" date="2020-09" db="EMBL/GenBank/DDBJ databases">
        <title>Genome-Enabled Discovery of Anthraquinone Biosynthesis in Senna tora.</title>
        <authorList>
            <person name="Kang S.-H."/>
            <person name="Pandey R.P."/>
            <person name="Lee C.-M."/>
            <person name="Sim J.-S."/>
            <person name="Jeong J.-T."/>
            <person name="Choi B.-S."/>
            <person name="Jung M."/>
            <person name="Ginzburg D."/>
            <person name="Zhao K."/>
            <person name="Won S.Y."/>
            <person name="Oh T.-J."/>
            <person name="Yu Y."/>
            <person name="Kim N.-H."/>
            <person name="Lee O.R."/>
            <person name="Lee T.-H."/>
            <person name="Bashyal P."/>
            <person name="Kim T.-S."/>
            <person name="Lee W.-H."/>
            <person name="Kawkins C."/>
            <person name="Kim C.-K."/>
            <person name="Kim J.S."/>
            <person name="Ahn B.O."/>
            <person name="Rhee S.Y."/>
            <person name="Sohng J.K."/>
        </authorList>
    </citation>
    <scope>NUCLEOTIDE SEQUENCE</scope>
    <source>
        <tissue evidence="8">Leaf</tissue>
    </source>
</reference>
<comment type="caution">
    <text evidence="8">The sequence shown here is derived from an EMBL/GenBank/DDBJ whole genome shotgun (WGS) entry which is preliminary data.</text>
</comment>
<keyword evidence="2" id="KW-0520">NAD</keyword>
<dbReference type="AlphaFoldDB" id="A0A834TIU9"/>
<dbReference type="EMBL" id="JAAIUW010000008">
    <property type="protein sequence ID" value="KAF7821926.1"/>
    <property type="molecule type" value="Genomic_DNA"/>
</dbReference>
<dbReference type="Proteomes" id="UP000634136">
    <property type="component" value="Unassembled WGS sequence"/>
</dbReference>
<keyword evidence="9" id="KW-1185">Reference proteome</keyword>
<dbReference type="GO" id="GO:0019145">
    <property type="term" value="F:aminobutyraldehyde dehydrogenase (NAD+) activity"/>
    <property type="evidence" value="ECO:0007669"/>
    <property type="project" value="UniProtKB-EC"/>
</dbReference>
<dbReference type="PANTHER" id="PTHR43860:SF2">
    <property type="entry name" value="BETAINE ALDEHYDE DEHYDROGENASE-RELATED"/>
    <property type="match status" value="1"/>
</dbReference>
<proteinExistence type="inferred from homology"/>
<dbReference type="Pfam" id="PF00171">
    <property type="entry name" value="Aldedh"/>
    <property type="match status" value="1"/>
</dbReference>
<dbReference type="SUPFAM" id="SSF53720">
    <property type="entry name" value="ALDH-like"/>
    <property type="match status" value="1"/>
</dbReference>
<dbReference type="InterPro" id="IPR016162">
    <property type="entry name" value="Ald_DH_N"/>
</dbReference>
<dbReference type="EC" id="1.2.1.19" evidence="4"/>
<evidence type="ECO:0000256" key="1">
    <source>
        <dbReference type="ARBA" id="ARBA00009986"/>
    </source>
</evidence>
<feature type="domain" description="Aldehyde dehydrogenase" evidence="7">
    <location>
        <begin position="32"/>
        <end position="104"/>
    </location>
</feature>
<evidence type="ECO:0000256" key="2">
    <source>
        <dbReference type="ARBA" id="ARBA00023027"/>
    </source>
</evidence>
<evidence type="ECO:0000256" key="4">
    <source>
        <dbReference type="ARBA" id="ARBA00039138"/>
    </source>
</evidence>
<evidence type="ECO:0000259" key="7">
    <source>
        <dbReference type="Pfam" id="PF00171"/>
    </source>
</evidence>
<evidence type="ECO:0000256" key="5">
    <source>
        <dbReference type="ARBA" id="ARBA00047421"/>
    </source>
</evidence>
<dbReference type="InterPro" id="IPR016161">
    <property type="entry name" value="Ald_DH/histidinol_DH"/>
</dbReference>
<dbReference type="OrthoDB" id="310895at2759"/>
<protein>
    <recommendedName>
        <fullName evidence="4">aminobutyraldehyde dehydrogenase</fullName>
        <ecNumber evidence="4">1.2.1.19</ecNumber>
    </recommendedName>
</protein>
<evidence type="ECO:0000313" key="8">
    <source>
        <dbReference type="EMBL" id="KAF7821926.1"/>
    </source>
</evidence>
<evidence type="ECO:0000313" key="9">
    <source>
        <dbReference type="Proteomes" id="UP000634136"/>
    </source>
</evidence>
<accession>A0A834TIU9</accession>
<comment type="catalytic activity">
    <reaction evidence="6">
        <text>4-aminobutanal + NAD(+) + H2O = 4-aminobutanoate + NADH + 2 H(+)</text>
        <dbReference type="Rhea" id="RHEA:19105"/>
        <dbReference type="ChEBI" id="CHEBI:15377"/>
        <dbReference type="ChEBI" id="CHEBI:15378"/>
        <dbReference type="ChEBI" id="CHEBI:57540"/>
        <dbReference type="ChEBI" id="CHEBI:57945"/>
        <dbReference type="ChEBI" id="CHEBI:58264"/>
        <dbReference type="ChEBI" id="CHEBI:59888"/>
        <dbReference type="EC" id="1.2.1.19"/>
    </reaction>
    <physiologicalReaction direction="left-to-right" evidence="6">
        <dbReference type="Rhea" id="RHEA:19106"/>
    </physiologicalReaction>
</comment>
<comment type="catalytic activity">
    <reaction evidence="5">
        <text>3-aminopropanal + NAD(+) + H2O = beta-alanine + NADH + 2 H(+)</text>
        <dbReference type="Rhea" id="RHEA:30695"/>
        <dbReference type="ChEBI" id="CHEBI:15377"/>
        <dbReference type="ChEBI" id="CHEBI:15378"/>
        <dbReference type="ChEBI" id="CHEBI:57540"/>
        <dbReference type="ChEBI" id="CHEBI:57945"/>
        <dbReference type="ChEBI" id="CHEBI:57966"/>
        <dbReference type="ChEBI" id="CHEBI:58374"/>
    </reaction>
    <physiologicalReaction direction="left-to-right" evidence="5">
        <dbReference type="Rhea" id="RHEA:30696"/>
    </physiologicalReaction>
</comment>
<sequence>MTEGTHFMELEAEAVKLQKAQKTTKEIVKEFNGVLPWNYSLSMSSRKDFLTLVVDGAAKIKQSELASLTCWELGLICREVGLPKKVLNILIGLGPEAGFYLAWHLMLTR</sequence>
<keyword evidence="3" id="KW-0915">Sodium</keyword>
<dbReference type="GO" id="GO:0110095">
    <property type="term" value="P:cellular detoxification of aldehyde"/>
    <property type="evidence" value="ECO:0007669"/>
    <property type="project" value="UniProtKB-ARBA"/>
</dbReference>
<evidence type="ECO:0000256" key="6">
    <source>
        <dbReference type="ARBA" id="ARBA00049215"/>
    </source>
</evidence>
<organism evidence="8 9">
    <name type="scientific">Senna tora</name>
    <dbReference type="NCBI Taxonomy" id="362788"/>
    <lineage>
        <taxon>Eukaryota</taxon>
        <taxon>Viridiplantae</taxon>
        <taxon>Streptophyta</taxon>
        <taxon>Embryophyta</taxon>
        <taxon>Tracheophyta</taxon>
        <taxon>Spermatophyta</taxon>
        <taxon>Magnoliopsida</taxon>
        <taxon>eudicotyledons</taxon>
        <taxon>Gunneridae</taxon>
        <taxon>Pentapetalae</taxon>
        <taxon>rosids</taxon>
        <taxon>fabids</taxon>
        <taxon>Fabales</taxon>
        <taxon>Fabaceae</taxon>
        <taxon>Caesalpinioideae</taxon>
        <taxon>Cassia clade</taxon>
        <taxon>Senna</taxon>
    </lineage>
</organism>
<dbReference type="Gene3D" id="3.40.605.10">
    <property type="entry name" value="Aldehyde Dehydrogenase, Chain A, domain 1"/>
    <property type="match status" value="1"/>
</dbReference>
<comment type="similarity">
    <text evidence="1">Belongs to the aldehyde dehydrogenase family.</text>
</comment>
<name>A0A834TIU9_9FABA</name>
<dbReference type="InterPro" id="IPR015590">
    <property type="entry name" value="Aldehyde_DH_dom"/>
</dbReference>